<dbReference type="Proteomes" id="UP000297280">
    <property type="component" value="Unassembled WGS sequence"/>
</dbReference>
<gene>
    <name evidence="2" type="ORF">BPOR_0127g00160</name>
</gene>
<proteinExistence type="predicted"/>
<name>A0A4Z1KX87_9HELO</name>
<reference evidence="2 3" key="1">
    <citation type="submission" date="2017-12" db="EMBL/GenBank/DDBJ databases">
        <title>Comparative genomics of Botrytis spp.</title>
        <authorList>
            <person name="Valero-Jimenez C.A."/>
            <person name="Tapia P."/>
            <person name="Veloso J."/>
            <person name="Silva-Moreno E."/>
            <person name="Staats M."/>
            <person name="Valdes J.H."/>
            <person name="Van Kan J.A.L."/>
        </authorList>
    </citation>
    <scope>NUCLEOTIDE SEQUENCE [LARGE SCALE GENOMIC DNA]</scope>
    <source>
        <strain evidence="2 3">MUCL3349</strain>
    </source>
</reference>
<evidence type="ECO:0000313" key="2">
    <source>
        <dbReference type="EMBL" id="TGO89060.1"/>
    </source>
</evidence>
<dbReference type="EMBL" id="PQXO01000127">
    <property type="protein sequence ID" value="TGO89060.1"/>
    <property type="molecule type" value="Genomic_DNA"/>
</dbReference>
<evidence type="ECO:0000256" key="1">
    <source>
        <dbReference type="SAM" id="MobiDB-lite"/>
    </source>
</evidence>
<dbReference type="OrthoDB" id="3542775at2759"/>
<accession>A0A4Z1KX87</accession>
<organism evidence="2 3">
    <name type="scientific">Botrytis porri</name>
    <dbReference type="NCBI Taxonomy" id="87229"/>
    <lineage>
        <taxon>Eukaryota</taxon>
        <taxon>Fungi</taxon>
        <taxon>Dikarya</taxon>
        <taxon>Ascomycota</taxon>
        <taxon>Pezizomycotina</taxon>
        <taxon>Leotiomycetes</taxon>
        <taxon>Helotiales</taxon>
        <taxon>Sclerotiniaceae</taxon>
        <taxon>Botrytis</taxon>
    </lineage>
</organism>
<feature type="compositionally biased region" description="Pro residues" evidence="1">
    <location>
        <begin position="111"/>
        <end position="123"/>
    </location>
</feature>
<comment type="caution">
    <text evidence="2">The sequence shown here is derived from an EMBL/GenBank/DDBJ whole genome shotgun (WGS) entry which is preliminary data.</text>
</comment>
<sequence>MPSFDGFSDPVYDAASEIPISEMNADECDAEKLRIRDRMDLIEALIAANFEAGMDPNCDATIALKQRHANLRLRFHEVNIQMDILDEQDRTMAAENRRKRSPSWGRSSQSPPAPRAPHPSPQR</sequence>
<evidence type="ECO:0008006" key="4">
    <source>
        <dbReference type="Google" id="ProtNLM"/>
    </source>
</evidence>
<feature type="region of interest" description="Disordered" evidence="1">
    <location>
        <begin position="90"/>
        <end position="123"/>
    </location>
</feature>
<keyword evidence="3" id="KW-1185">Reference proteome</keyword>
<dbReference type="AlphaFoldDB" id="A0A4Z1KX87"/>
<evidence type="ECO:0000313" key="3">
    <source>
        <dbReference type="Proteomes" id="UP000297280"/>
    </source>
</evidence>
<protein>
    <recommendedName>
        <fullName evidence="4">REM-1 domain-containing protein</fullName>
    </recommendedName>
</protein>